<evidence type="ECO:0000313" key="2">
    <source>
        <dbReference type="EMBL" id="KAL0440176.1"/>
    </source>
</evidence>
<feature type="compositionally biased region" description="Polar residues" evidence="1">
    <location>
        <begin position="1"/>
        <end position="12"/>
    </location>
</feature>
<proteinExistence type="predicted"/>
<feature type="compositionally biased region" description="Low complexity" evidence="1">
    <location>
        <begin position="30"/>
        <end position="51"/>
    </location>
</feature>
<reference evidence="2" key="2">
    <citation type="journal article" date="2024" name="Plant">
        <title>Genomic evolution and insights into agronomic trait innovations of Sesamum species.</title>
        <authorList>
            <person name="Miao H."/>
            <person name="Wang L."/>
            <person name="Qu L."/>
            <person name="Liu H."/>
            <person name="Sun Y."/>
            <person name="Le M."/>
            <person name="Wang Q."/>
            <person name="Wei S."/>
            <person name="Zheng Y."/>
            <person name="Lin W."/>
            <person name="Duan Y."/>
            <person name="Cao H."/>
            <person name="Xiong S."/>
            <person name="Wang X."/>
            <person name="Wei L."/>
            <person name="Li C."/>
            <person name="Ma Q."/>
            <person name="Ju M."/>
            <person name="Zhao R."/>
            <person name="Li G."/>
            <person name="Mu C."/>
            <person name="Tian Q."/>
            <person name="Mei H."/>
            <person name="Zhang T."/>
            <person name="Gao T."/>
            <person name="Zhang H."/>
        </authorList>
    </citation>
    <scope>NUCLEOTIDE SEQUENCE</scope>
    <source>
        <strain evidence="2">KEN1</strain>
    </source>
</reference>
<sequence>MAGNFSSTSGQRGNVLFGGSGSQRGGYRGRGISQTNRSQSESLSRSGSVSVGFGGRSGSTRSFGERSIPVCSNCGRKHTGECWGSSHLCVIIVINPGISSGIVLY</sequence>
<accession>A0AAW2WHQ0</accession>
<dbReference type="EMBL" id="JACGWN010000008">
    <property type="protein sequence ID" value="KAL0440176.1"/>
    <property type="molecule type" value="Genomic_DNA"/>
</dbReference>
<organism evidence="2">
    <name type="scientific">Sesamum latifolium</name>
    <dbReference type="NCBI Taxonomy" id="2727402"/>
    <lineage>
        <taxon>Eukaryota</taxon>
        <taxon>Viridiplantae</taxon>
        <taxon>Streptophyta</taxon>
        <taxon>Embryophyta</taxon>
        <taxon>Tracheophyta</taxon>
        <taxon>Spermatophyta</taxon>
        <taxon>Magnoliopsida</taxon>
        <taxon>eudicotyledons</taxon>
        <taxon>Gunneridae</taxon>
        <taxon>Pentapetalae</taxon>
        <taxon>asterids</taxon>
        <taxon>lamiids</taxon>
        <taxon>Lamiales</taxon>
        <taxon>Pedaliaceae</taxon>
        <taxon>Sesamum</taxon>
    </lineage>
</organism>
<dbReference type="AlphaFoldDB" id="A0AAW2WHQ0"/>
<feature type="region of interest" description="Disordered" evidence="1">
    <location>
        <begin position="1"/>
        <end position="63"/>
    </location>
</feature>
<evidence type="ECO:0000256" key="1">
    <source>
        <dbReference type="SAM" id="MobiDB-lite"/>
    </source>
</evidence>
<gene>
    <name evidence="2" type="ORF">Slati_2500600</name>
</gene>
<protein>
    <submittedName>
        <fullName evidence="2">Uncharacterized protein</fullName>
    </submittedName>
</protein>
<feature type="compositionally biased region" description="Gly residues" evidence="1">
    <location>
        <begin position="16"/>
        <end position="29"/>
    </location>
</feature>
<reference evidence="2" key="1">
    <citation type="submission" date="2020-06" db="EMBL/GenBank/DDBJ databases">
        <authorList>
            <person name="Li T."/>
            <person name="Hu X."/>
            <person name="Zhang T."/>
            <person name="Song X."/>
            <person name="Zhang H."/>
            <person name="Dai N."/>
            <person name="Sheng W."/>
            <person name="Hou X."/>
            <person name="Wei L."/>
        </authorList>
    </citation>
    <scope>NUCLEOTIDE SEQUENCE</scope>
    <source>
        <strain evidence="2">KEN1</strain>
        <tissue evidence="2">Leaf</tissue>
    </source>
</reference>
<name>A0AAW2WHQ0_9LAMI</name>
<comment type="caution">
    <text evidence="2">The sequence shown here is derived from an EMBL/GenBank/DDBJ whole genome shotgun (WGS) entry which is preliminary data.</text>
</comment>